<name>A0ABW6K9V1_9BACI</name>
<protein>
    <submittedName>
        <fullName evidence="1">Uncharacterized protein</fullName>
    </submittedName>
</protein>
<organism evidence="1 2">
    <name type="scientific">Cytobacillus spartinae</name>
    <dbReference type="NCBI Taxonomy" id="3299023"/>
    <lineage>
        <taxon>Bacteria</taxon>
        <taxon>Bacillati</taxon>
        <taxon>Bacillota</taxon>
        <taxon>Bacilli</taxon>
        <taxon>Bacillales</taxon>
        <taxon>Bacillaceae</taxon>
        <taxon>Cytobacillus</taxon>
    </lineage>
</organism>
<dbReference type="RefSeq" id="WP_389360684.1">
    <property type="nucleotide sequence ID" value="NZ_JBIACK010000004.1"/>
</dbReference>
<proteinExistence type="predicted"/>
<keyword evidence="2" id="KW-1185">Reference proteome</keyword>
<accession>A0ABW6K9V1</accession>
<comment type="caution">
    <text evidence="1">The sequence shown here is derived from an EMBL/GenBank/DDBJ whole genome shotgun (WGS) entry which is preliminary data.</text>
</comment>
<evidence type="ECO:0000313" key="1">
    <source>
        <dbReference type="EMBL" id="MFE8700975.1"/>
    </source>
</evidence>
<evidence type="ECO:0000313" key="2">
    <source>
        <dbReference type="Proteomes" id="UP001601059"/>
    </source>
</evidence>
<sequence>MMARSWGVSFNKMLKMTPGELHQVDPKHFQYIRAKDVAEFPDELLFALHPEQVKMLKPISFSEVEPKKLHHLLTKLTELVPDEEDEVIVTDEEGKEKKQFGAKETIRRAIKKAEEVQAKKRELEELRSLRDEDALIGETNFMNAHYVAAKLDITLRFMYNLADAGEFEMLNMYNKLVVEKHSFLDYLNRSRVAGSKLDEKGKPLYKTITDPDTKEVAVMEAPDERGVMKPVYEAVELEPITEIPTLYAAEVFAKEIGVDHRTFIRNCNAGFYDYYKLGATYKMSKEDFHACIQRNYEAQTKASTGRKPQRLKYQG</sequence>
<gene>
    <name evidence="1" type="ORF">ACFYKX_10135</name>
</gene>
<dbReference type="EMBL" id="JBIACK010000004">
    <property type="protein sequence ID" value="MFE8700975.1"/>
    <property type="molecule type" value="Genomic_DNA"/>
</dbReference>
<dbReference type="Proteomes" id="UP001601059">
    <property type="component" value="Unassembled WGS sequence"/>
</dbReference>
<reference evidence="1 2" key="1">
    <citation type="submission" date="2024-08" db="EMBL/GenBank/DDBJ databases">
        <title>Two novel Cytobacillus novel species.</title>
        <authorList>
            <person name="Liu G."/>
        </authorList>
    </citation>
    <scope>NUCLEOTIDE SEQUENCE [LARGE SCALE GENOMIC DNA]</scope>
    <source>
        <strain evidence="1 2">FJAT-54145</strain>
    </source>
</reference>